<protein>
    <submittedName>
        <fullName evidence="2">Resistance protein PSH-RGH7</fullName>
    </submittedName>
</protein>
<dbReference type="OMA" id="ECIDSIM"/>
<reference evidence="2" key="2">
    <citation type="submission" date="2015-06" db="UniProtKB">
        <authorList>
            <consortium name="EnsemblPlants"/>
        </authorList>
    </citation>
    <scope>IDENTIFICATION</scope>
    <source>
        <strain evidence="2">DM1-3 516 R44</strain>
    </source>
</reference>
<keyword evidence="3" id="KW-1185">Reference proteome</keyword>
<dbReference type="Pfam" id="PF00931">
    <property type="entry name" value="NB-ARC"/>
    <property type="match status" value="1"/>
</dbReference>
<name>M1CP25_SOLTU</name>
<evidence type="ECO:0000313" key="3">
    <source>
        <dbReference type="Proteomes" id="UP000011115"/>
    </source>
</evidence>
<proteinExistence type="predicted"/>
<dbReference type="EnsemblPlants" id="PGSC0003DMT400071638">
    <property type="protein sequence ID" value="PGSC0003DMT400071638"/>
    <property type="gene ID" value="PGSC0003DMG400027867"/>
</dbReference>
<dbReference type="Gene3D" id="1.20.5.4130">
    <property type="match status" value="1"/>
</dbReference>
<dbReference type="AlphaFoldDB" id="M1CP25"/>
<dbReference type="PANTHER" id="PTHR19338:SF73">
    <property type="entry name" value="DISEASE RESISTANCE PROTEIN RGA2-LIKE"/>
    <property type="match status" value="1"/>
</dbReference>
<dbReference type="Gramene" id="PGSC0003DMT400071638">
    <property type="protein sequence ID" value="PGSC0003DMT400071638"/>
    <property type="gene ID" value="PGSC0003DMG400027867"/>
</dbReference>
<dbReference type="InterPro" id="IPR027417">
    <property type="entry name" value="P-loop_NTPase"/>
</dbReference>
<feature type="domain" description="NB-ARC" evidence="1">
    <location>
        <begin position="144"/>
        <end position="212"/>
    </location>
</feature>
<dbReference type="PANTHER" id="PTHR19338">
    <property type="entry name" value="TRANSLOCASE OF INNER MITOCHONDRIAL MEMBRANE 13 HOMOLOG"/>
    <property type="match status" value="1"/>
</dbReference>
<dbReference type="SUPFAM" id="SSF52540">
    <property type="entry name" value="P-loop containing nucleoside triphosphate hydrolases"/>
    <property type="match status" value="1"/>
</dbReference>
<dbReference type="Gene3D" id="3.40.50.300">
    <property type="entry name" value="P-loop containing nucleotide triphosphate hydrolases"/>
    <property type="match status" value="1"/>
</dbReference>
<dbReference type="PaxDb" id="4113-PGSC0003DMT400071638"/>
<organism evidence="2 3">
    <name type="scientific">Solanum tuberosum</name>
    <name type="common">Potato</name>
    <dbReference type="NCBI Taxonomy" id="4113"/>
    <lineage>
        <taxon>Eukaryota</taxon>
        <taxon>Viridiplantae</taxon>
        <taxon>Streptophyta</taxon>
        <taxon>Embryophyta</taxon>
        <taxon>Tracheophyta</taxon>
        <taxon>Spermatophyta</taxon>
        <taxon>Magnoliopsida</taxon>
        <taxon>eudicotyledons</taxon>
        <taxon>Gunneridae</taxon>
        <taxon>Pentapetalae</taxon>
        <taxon>asterids</taxon>
        <taxon>lamiids</taxon>
        <taxon>Solanales</taxon>
        <taxon>Solanaceae</taxon>
        <taxon>Solanoideae</taxon>
        <taxon>Solaneae</taxon>
        <taxon>Solanum</taxon>
    </lineage>
</organism>
<dbReference type="InterPro" id="IPR002182">
    <property type="entry name" value="NB-ARC"/>
</dbReference>
<sequence length="215" mass="24215">MAYAAITCLMSTIQQSIQLTGCDLQSFNEKLESLRANLEKPIGDLEALISLEAEIIEVVCTTEHFLDSESRNVKNPISQIIASWKFHHLLEHAVGDIDSRVNKWMKMQKLYTRTKDVQGNNSALASTSQHVVEPEDNYMMVGHENELEMMQDQLARGGRELEVVSIVGIGKTTLANKIYNDPFIMSHFDIRAKATVSQEYCEKNVCAMSIKMMGN</sequence>
<evidence type="ECO:0000259" key="1">
    <source>
        <dbReference type="Pfam" id="PF00931"/>
    </source>
</evidence>
<gene>
    <name evidence="2" type="primary">LOC102603269</name>
</gene>
<reference evidence="3" key="1">
    <citation type="journal article" date="2011" name="Nature">
        <title>Genome sequence and analysis of the tuber crop potato.</title>
        <authorList>
            <consortium name="The Potato Genome Sequencing Consortium"/>
        </authorList>
    </citation>
    <scope>NUCLEOTIDE SEQUENCE [LARGE SCALE GENOMIC DNA]</scope>
    <source>
        <strain evidence="3">cv. DM1-3 516 R44</strain>
    </source>
</reference>
<dbReference type="Proteomes" id="UP000011115">
    <property type="component" value="Unassembled WGS sequence"/>
</dbReference>
<dbReference type="InParanoid" id="M1CP25"/>
<dbReference type="eggNOG" id="KOG4658">
    <property type="taxonomic scope" value="Eukaryota"/>
</dbReference>
<dbReference type="HOGENOM" id="CLU_1285245_0_0_1"/>
<dbReference type="GO" id="GO:0043531">
    <property type="term" value="F:ADP binding"/>
    <property type="evidence" value="ECO:0007669"/>
    <property type="project" value="InterPro"/>
</dbReference>
<accession>M1CP25</accession>
<evidence type="ECO:0000313" key="2">
    <source>
        <dbReference type="EnsemblPlants" id="PGSC0003DMT400071638"/>
    </source>
</evidence>